<dbReference type="Proteomes" id="UP000280819">
    <property type="component" value="Unassembled WGS sequence"/>
</dbReference>
<accession>A0A3P1T8P5</accession>
<evidence type="ECO:0000256" key="3">
    <source>
        <dbReference type="SAM" id="MobiDB-lite"/>
    </source>
</evidence>
<evidence type="ECO:0000256" key="2">
    <source>
        <dbReference type="ARBA" id="ARBA00022801"/>
    </source>
</evidence>
<name>A0A3P1T8P5_9ACTN</name>
<evidence type="ECO:0000256" key="4">
    <source>
        <dbReference type="SAM" id="SignalP"/>
    </source>
</evidence>
<dbReference type="RefSeq" id="WP_124844576.1">
    <property type="nucleotide sequence ID" value="NZ_RQZG01000007.1"/>
</dbReference>
<comment type="caution">
    <text evidence="6">The sequence shown here is derived from an EMBL/GenBank/DDBJ whole genome shotgun (WGS) entry which is preliminary data.</text>
</comment>
<dbReference type="EMBL" id="RQZG01000007">
    <property type="protein sequence ID" value="RRD05216.1"/>
    <property type="molecule type" value="Genomic_DNA"/>
</dbReference>
<dbReference type="PANTHER" id="PTHR43248:SF25">
    <property type="entry name" value="AB HYDROLASE-1 DOMAIN-CONTAINING PROTEIN-RELATED"/>
    <property type="match status" value="1"/>
</dbReference>
<feature type="domain" description="Peptidase S33 tripeptidyl aminopeptidase-like C-terminal" evidence="5">
    <location>
        <begin position="430"/>
        <end position="529"/>
    </location>
</feature>
<keyword evidence="4" id="KW-0732">Signal</keyword>
<dbReference type="InterPro" id="IPR013595">
    <property type="entry name" value="Pept_S33_TAP-like_C"/>
</dbReference>
<proteinExistence type="inferred from homology"/>
<organism evidence="6 7">
    <name type="scientific">Arachnia propionica</name>
    <dbReference type="NCBI Taxonomy" id="1750"/>
    <lineage>
        <taxon>Bacteria</taxon>
        <taxon>Bacillati</taxon>
        <taxon>Actinomycetota</taxon>
        <taxon>Actinomycetes</taxon>
        <taxon>Propionibacteriales</taxon>
        <taxon>Propionibacteriaceae</taxon>
        <taxon>Arachnia</taxon>
    </lineage>
</organism>
<feature type="chain" id="PRO_5018281570" evidence="4">
    <location>
        <begin position="22"/>
        <end position="531"/>
    </location>
</feature>
<feature type="compositionally biased region" description="Pro residues" evidence="3">
    <location>
        <begin position="25"/>
        <end position="40"/>
    </location>
</feature>
<dbReference type="InterPro" id="IPR029058">
    <property type="entry name" value="AB_hydrolase_fold"/>
</dbReference>
<evidence type="ECO:0000313" key="6">
    <source>
        <dbReference type="EMBL" id="RRD05216.1"/>
    </source>
</evidence>
<evidence type="ECO:0000313" key="7">
    <source>
        <dbReference type="Proteomes" id="UP000280819"/>
    </source>
</evidence>
<dbReference type="Gene3D" id="3.40.50.1820">
    <property type="entry name" value="alpha/beta hydrolase"/>
    <property type="match status" value="1"/>
</dbReference>
<evidence type="ECO:0000259" key="5">
    <source>
        <dbReference type="Pfam" id="PF08386"/>
    </source>
</evidence>
<dbReference type="AlphaFoldDB" id="A0A3P1T8P5"/>
<evidence type="ECO:0000256" key="1">
    <source>
        <dbReference type="ARBA" id="ARBA00010088"/>
    </source>
</evidence>
<protein>
    <submittedName>
        <fullName evidence="6">Alpha/beta hydrolase</fullName>
    </submittedName>
</protein>
<dbReference type="InterPro" id="IPR051601">
    <property type="entry name" value="Serine_prot/Carboxylest_S33"/>
</dbReference>
<sequence length="531" mass="55929">MRGRGMLVAVVVAVTMAACTAAPTPDEPVTPSPSPSPVMPAKPGVPTRPVAEHLAPVLPGVDSPDRPVVRGDDVSGLPVAPGEDLAAYWDQELVWRDCAPAQCATVLVPLDWENPGLAALEISVTRLRSRTGILGPLFFNPGGPGGAAGPVIRGMEPDLLPGFDLVGWDPRGVGESTAVRCAPEALTAAYEADGSPDDEAERVMLRQAWQSLAESCRELSGVLLEHVSTVEVARDLDLLRHLFKVPRTSYLGISYGSLLGATYAELFPERVGRMVLDGAVEVTGERPLVSLAGLERALGHFANWCGTESSCPLGDSGAEVVERISGLLQRLDRAPLSVGSRTLTQGLAARGVAGSLYWGEHHYPGLATDIMQAIDGDGAGLLFASDLNTDYDDGWLQAASALPAVVCADRPDRGFLAALEELVGVRAEAPVFAASLGTQPMCEFWTAWVQPPLQLRGEGAPPILVIGRTGDPVTPLENSARLSERLESAQLLTVDGIGHVSLNRRDPCVERAVARYLTLGILPGPGESCPG</sequence>
<dbReference type="GO" id="GO:0016787">
    <property type="term" value="F:hydrolase activity"/>
    <property type="evidence" value="ECO:0007669"/>
    <property type="project" value="UniProtKB-KW"/>
</dbReference>
<dbReference type="SUPFAM" id="SSF53474">
    <property type="entry name" value="alpha/beta-Hydrolases"/>
    <property type="match status" value="1"/>
</dbReference>
<reference evidence="6 7" key="1">
    <citation type="submission" date="2018-11" db="EMBL/GenBank/DDBJ databases">
        <title>Genomes From Bacteria Associated with the Canine Oral Cavity: a Test Case for Automated Genome-Based Taxonomic Assignment.</title>
        <authorList>
            <person name="Coil D.A."/>
            <person name="Jospin G."/>
            <person name="Darling A.E."/>
            <person name="Wallis C."/>
            <person name="Davis I.J."/>
            <person name="Harris S."/>
            <person name="Eisen J.A."/>
            <person name="Holcombe L.J."/>
            <person name="O'Flynn C."/>
        </authorList>
    </citation>
    <scope>NUCLEOTIDE SEQUENCE [LARGE SCALE GENOMIC DNA]</scope>
    <source>
        <strain evidence="6 7">OH887_COT-365</strain>
    </source>
</reference>
<dbReference type="PANTHER" id="PTHR43248">
    <property type="entry name" value="2-SUCCINYL-6-HYDROXY-2,4-CYCLOHEXADIENE-1-CARBOXYLATE SYNTHASE"/>
    <property type="match status" value="1"/>
</dbReference>
<dbReference type="Pfam" id="PF08386">
    <property type="entry name" value="Abhydrolase_4"/>
    <property type="match status" value="1"/>
</dbReference>
<gene>
    <name evidence="6" type="ORF">EII34_07745</name>
</gene>
<feature type="signal peptide" evidence="4">
    <location>
        <begin position="1"/>
        <end position="21"/>
    </location>
</feature>
<dbReference type="OrthoDB" id="3930934at2"/>
<feature type="region of interest" description="Disordered" evidence="3">
    <location>
        <begin position="22"/>
        <end position="46"/>
    </location>
</feature>
<dbReference type="PROSITE" id="PS51257">
    <property type="entry name" value="PROKAR_LIPOPROTEIN"/>
    <property type="match status" value="1"/>
</dbReference>
<keyword evidence="2 6" id="KW-0378">Hydrolase</keyword>
<comment type="similarity">
    <text evidence="1">Belongs to the peptidase S33 family.</text>
</comment>